<dbReference type="EMBL" id="SWLB01000002">
    <property type="protein sequence ID" value="KAF3341060.1"/>
    <property type="molecule type" value="Genomic_DNA"/>
</dbReference>
<feature type="transmembrane region" description="Helical" evidence="2">
    <location>
        <begin position="332"/>
        <end position="353"/>
    </location>
</feature>
<keyword evidence="4" id="KW-0808">Transferase</keyword>
<evidence type="ECO:0000313" key="4">
    <source>
        <dbReference type="EMBL" id="KAF3341060.1"/>
    </source>
</evidence>
<feature type="domain" description="IREH1/IRE-like N-terminal" evidence="3">
    <location>
        <begin position="62"/>
        <end position="175"/>
    </location>
</feature>
<dbReference type="AlphaFoldDB" id="A0A833R263"/>
<organism evidence="4 5">
    <name type="scientific">Carex littledalei</name>
    <dbReference type="NCBI Taxonomy" id="544730"/>
    <lineage>
        <taxon>Eukaryota</taxon>
        <taxon>Viridiplantae</taxon>
        <taxon>Streptophyta</taxon>
        <taxon>Embryophyta</taxon>
        <taxon>Tracheophyta</taxon>
        <taxon>Spermatophyta</taxon>
        <taxon>Magnoliopsida</taxon>
        <taxon>Liliopsida</taxon>
        <taxon>Poales</taxon>
        <taxon>Cyperaceae</taxon>
        <taxon>Cyperoideae</taxon>
        <taxon>Cariceae</taxon>
        <taxon>Carex</taxon>
        <taxon>Carex subgen. Euthyceras</taxon>
    </lineage>
</organism>
<dbReference type="GO" id="GO:0004674">
    <property type="term" value="F:protein serine/threonine kinase activity"/>
    <property type="evidence" value="ECO:0007669"/>
    <property type="project" value="UniProtKB-KW"/>
</dbReference>
<keyword evidence="4" id="KW-0418">Kinase</keyword>
<keyword evidence="2" id="KW-0472">Membrane</keyword>
<name>A0A833R263_9POAL</name>
<comment type="caution">
    <text evidence="4">The sequence shown here is derived from an EMBL/GenBank/DDBJ whole genome shotgun (WGS) entry which is preliminary data.</text>
</comment>
<proteinExistence type="predicted"/>
<dbReference type="Pfam" id="PF26031">
    <property type="entry name" value="IREH1"/>
    <property type="match status" value="1"/>
</dbReference>
<evidence type="ECO:0000259" key="3">
    <source>
        <dbReference type="Pfam" id="PF26031"/>
    </source>
</evidence>
<dbReference type="Proteomes" id="UP000623129">
    <property type="component" value="Unassembled WGS sequence"/>
</dbReference>
<evidence type="ECO:0000256" key="2">
    <source>
        <dbReference type="SAM" id="Phobius"/>
    </source>
</evidence>
<sequence>MKCQKKEKGGNRRVSFDLGQELESPRFRAIIRATSGRKKGGDVKSFSHELNCKGHHQLPVSRLRGIPNLDELTDVIRVKFSRLKEEVNSELCKYGGDLISTIERIPGEHPDRIQLEDLLVIAQKCEAMSADELWVKCEGIVQSLDDRRQELPIGPLKQAHTRILFILTRCTRLLQTLKEGAFGEDEHVLTLHQRNDLGVSSSAQGNSSDVGNKKVYTANDIKERLIRRRVIENSHQSVDSLGRPLGPYPPEKDGLSPGSRDRISSWKKPPSAAENKQRKDESSPTKKVLDSTENQIAKRIAGGDAFVGYGDDQQGVVVGERQRMVSRRISPFCLFLVSLSVSSLVFFVLRSIANSMHSM</sequence>
<dbReference type="InterPro" id="IPR058783">
    <property type="entry name" value="IREH1/IRE-like_N"/>
</dbReference>
<feature type="region of interest" description="Disordered" evidence="1">
    <location>
        <begin position="237"/>
        <end position="291"/>
    </location>
</feature>
<evidence type="ECO:0000256" key="1">
    <source>
        <dbReference type="SAM" id="MobiDB-lite"/>
    </source>
</evidence>
<keyword evidence="2" id="KW-0812">Transmembrane</keyword>
<gene>
    <name evidence="4" type="ORF">FCM35_KLT09904</name>
</gene>
<accession>A0A833R263</accession>
<feature type="compositionally biased region" description="Basic and acidic residues" evidence="1">
    <location>
        <begin position="250"/>
        <end position="264"/>
    </location>
</feature>
<reference evidence="4" key="1">
    <citation type="submission" date="2020-01" db="EMBL/GenBank/DDBJ databases">
        <title>Genome sequence of Kobresia littledalei, the first chromosome-level genome in the family Cyperaceae.</title>
        <authorList>
            <person name="Qu G."/>
        </authorList>
    </citation>
    <scope>NUCLEOTIDE SEQUENCE</scope>
    <source>
        <strain evidence="4">C.B.Clarke</strain>
        <tissue evidence="4">Leaf</tissue>
    </source>
</reference>
<dbReference type="OrthoDB" id="162894at2759"/>
<keyword evidence="4" id="KW-0723">Serine/threonine-protein kinase</keyword>
<evidence type="ECO:0000313" key="5">
    <source>
        <dbReference type="Proteomes" id="UP000623129"/>
    </source>
</evidence>
<keyword evidence="2" id="KW-1133">Transmembrane helix</keyword>
<keyword evidence="5" id="KW-1185">Reference proteome</keyword>
<feature type="compositionally biased region" description="Basic and acidic residues" evidence="1">
    <location>
        <begin position="275"/>
        <end position="290"/>
    </location>
</feature>
<protein>
    <submittedName>
        <fullName evidence="4">Serine/threonine protein kinase IRE</fullName>
    </submittedName>
</protein>